<dbReference type="Proteomes" id="UP001152803">
    <property type="component" value="Unassembled WGS sequence"/>
</dbReference>
<evidence type="ECO:0000256" key="3">
    <source>
        <dbReference type="ARBA" id="ARBA00022478"/>
    </source>
</evidence>
<evidence type="ECO:0000313" key="7">
    <source>
        <dbReference type="Proteomes" id="UP001152803"/>
    </source>
</evidence>
<reference evidence="6" key="1">
    <citation type="journal article" date="2023" name="Science">
        <title>Genome structures resolve the early diversification of teleost fishes.</title>
        <authorList>
            <person name="Parey E."/>
            <person name="Louis A."/>
            <person name="Montfort J."/>
            <person name="Bouchez O."/>
            <person name="Roques C."/>
            <person name="Iampietro C."/>
            <person name="Lluch J."/>
            <person name="Castinel A."/>
            <person name="Donnadieu C."/>
            <person name="Desvignes T."/>
            <person name="Floi Bucao C."/>
            <person name="Jouanno E."/>
            <person name="Wen M."/>
            <person name="Mejri S."/>
            <person name="Dirks R."/>
            <person name="Jansen H."/>
            <person name="Henkel C."/>
            <person name="Chen W.J."/>
            <person name="Zahm M."/>
            <person name="Cabau C."/>
            <person name="Klopp C."/>
            <person name="Thompson A.W."/>
            <person name="Robinson-Rechavi M."/>
            <person name="Braasch I."/>
            <person name="Lecointre G."/>
            <person name="Bobe J."/>
            <person name="Postlethwait J.H."/>
            <person name="Berthelot C."/>
            <person name="Roest Crollius H."/>
            <person name="Guiguen Y."/>
        </authorList>
    </citation>
    <scope>NUCLEOTIDE SEQUENCE</scope>
    <source>
        <strain evidence="6">Concon-B</strain>
    </source>
</reference>
<evidence type="ECO:0000256" key="2">
    <source>
        <dbReference type="ARBA" id="ARBA00009430"/>
    </source>
</evidence>
<protein>
    <recommendedName>
        <fullName evidence="8">RNA polymerase I subunit E</fullName>
    </recommendedName>
</protein>
<evidence type="ECO:0000256" key="5">
    <source>
        <dbReference type="ARBA" id="ARBA00023242"/>
    </source>
</evidence>
<dbReference type="Pfam" id="PF06870">
    <property type="entry name" value="RNA_pol_I_A49"/>
    <property type="match status" value="1"/>
</dbReference>
<evidence type="ECO:0000256" key="1">
    <source>
        <dbReference type="ARBA" id="ARBA00004604"/>
    </source>
</evidence>
<comment type="subcellular location">
    <subcellularLocation>
        <location evidence="1">Nucleus</location>
        <location evidence="1">Nucleolus</location>
    </subcellularLocation>
</comment>
<keyword evidence="7" id="KW-1185">Reference proteome</keyword>
<dbReference type="GO" id="GO:0003677">
    <property type="term" value="F:DNA binding"/>
    <property type="evidence" value="ECO:0007669"/>
    <property type="project" value="InterPro"/>
</dbReference>
<keyword evidence="5" id="KW-0539">Nucleus</keyword>
<keyword evidence="4" id="KW-0804">Transcription</keyword>
<dbReference type="GO" id="GO:0000428">
    <property type="term" value="C:DNA-directed RNA polymerase complex"/>
    <property type="evidence" value="ECO:0007669"/>
    <property type="project" value="UniProtKB-KW"/>
</dbReference>
<dbReference type="OrthoDB" id="532500at2759"/>
<evidence type="ECO:0000313" key="6">
    <source>
        <dbReference type="EMBL" id="KAJ8271688.1"/>
    </source>
</evidence>
<dbReference type="EMBL" id="JAFJMO010000007">
    <property type="protein sequence ID" value="KAJ8271688.1"/>
    <property type="molecule type" value="Genomic_DNA"/>
</dbReference>
<evidence type="ECO:0000256" key="4">
    <source>
        <dbReference type="ARBA" id="ARBA00023163"/>
    </source>
</evidence>
<organism evidence="6 7">
    <name type="scientific">Conger conger</name>
    <name type="common">Conger eel</name>
    <name type="synonym">Muraena conger</name>
    <dbReference type="NCBI Taxonomy" id="82655"/>
    <lineage>
        <taxon>Eukaryota</taxon>
        <taxon>Metazoa</taxon>
        <taxon>Chordata</taxon>
        <taxon>Craniata</taxon>
        <taxon>Vertebrata</taxon>
        <taxon>Euteleostomi</taxon>
        <taxon>Actinopterygii</taxon>
        <taxon>Neopterygii</taxon>
        <taxon>Teleostei</taxon>
        <taxon>Anguilliformes</taxon>
        <taxon>Congridae</taxon>
        <taxon>Conger</taxon>
    </lineage>
</organism>
<name>A0A9Q1DJ96_CONCO</name>
<evidence type="ECO:0008006" key="8">
    <source>
        <dbReference type="Google" id="ProtNLM"/>
    </source>
</evidence>
<proteinExistence type="inferred from homology"/>
<gene>
    <name evidence="6" type="ORF">COCON_G00105470</name>
</gene>
<comment type="caution">
    <text evidence="6">The sequence shown here is derived from an EMBL/GenBank/DDBJ whole genome shotgun (WGS) entry which is preliminary data.</text>
</comment>
<sequence>MAEAEACIWKCCEEESEGNNAVIVQFSNGNLKNPDDVDFTLYKNVDGSNPRKKNRRILVAETDRLCYVGNNFGAGSLKCNTLCKYYVGVLDKSTREMEVHNAQIFNMQPHIPGESTPEEELPTSSKSYRDKVDSLIEAFGTNKQKRALSSRKLNQVGSDSLQQAVHRAANTIIDQKGLEALEQDVAQAEVQADTVLYLPPCHPDADQPQDVYPFDELISPVEHKALEAPGRKLLELTPEDLEKMAKEDSPLSVLKLLRTLSGDEESRDRQARCTWYLSLLIKLAHQRNFTRKFGQEEGCPRIIQNKLMRTFTVEAFNHGRIQNMLPTSMRVKLAAYCLALLLHLGEQMADLTLLHRDLRITENKMLEVAKSMGLKLSRRPVSEEGGLGPENEHRLATLELPLAKYDHLVQRRKRKKMK</sequence>
<accession>A0A9Q1DJ96</accession>
<dbReference type="PANTHER" id="PTHR14440">
    <property type="entry name" value="DNA-DIRECTED RNA POLYMERASE I SUBUNIT RPA49"/>
    <property type="match status" value="1"/>
</dbReference>
<dbReference type="GO" id="GO:0005730">
    <property type="term" value="C:nucleolus"/>
    <property type="evidence" value="ECO:0007669"/>
    <property type="project" value="UniProtKB-SubCell"/>
</dbReference>
<keyword evidence="3" id="KW-0240">DNA-directed RNA polymerase</keyword>
<dbReference type="AlphaFoldDB" id="A0A9Q1DJ96"/>
<dbReference type="InterPro" id="IPR009668">
    <property type="entry name" value="RNA_pol-assoc_fac_A49-like"/>
</dbReference>
<comment type="similarity">
    <text evidence="2">Belongs to the eukaryotic RPA49/POLR1E RNA polymerase subunit family.</text>
</comment>
<dbReference type="GO" id="GO:0006351">
    <property type="term" value="P:DNA-templated transcription"/>
    <property type="evidence" value="ECO:0007669"/>
    <property type="project" value="InterPro"/>
</dbReference>